<reference evidence="3" key="2">
    <citation type="submission" date="2015-01" db="EMBL/GenBank/DDBJ databases">
        <title>Complete genome sequence of Methylobacterium aquaticum strain 22A.</title>
        <authorList>
            <person name="Tani A."/>
            <person name="Ogura Y."/>
            <person name="Hayashi T."/>
        </authorList>
    </citation>
    <scope>NUCLEOTIDE SEQUENCE [LARGE SCALE GENOMIC DNA]</scope>
    <source>
        <strain evidence="3">MA-22A</strain>
    </source>
</reference>
<organism evidence="2 3">
    <name type="scientific">Methylobacterium aquaticum</name>
    <dbReference type="NCBI Taxonomy" id="270351"/>
    <lineage>
        <taxon>Bacteria</taxon>
        <taxon>Pseudomonadati</taxon>
        <taxon>Pseudomonadota</taxon>
        <taxon>Alphaproteobacteria</taxon>
        <taxon>Hyphomicrobiales</taxon>
        <taxon>Methylobacteriaceae</taxon>
        <taxon>Methylobacterium</taxon>
    </lineage>
</organism>
<evidence type="ECO:0000313" key="2">
    <source>
        <dbReference type="EMBL" id="BAQ45598.1"/>
    </source>
</evidence>
<protein>
    <submittedName>
        <fullName evidence="2">Uncharacterized protein</fullName>
    </submittedName>
</protein>
<gene>
    <name evidence="2" type="ORF">Maq22A_c11735</name>
</gene>
<dbReference type="EMBL" id="AP014704">
    <property type="protein sequence ID" value="BAQ45598.1"/>
    <property type="molecule type" value="Genomic_DNA"/>
</dbReference>
<evidence type="ECO:0000256" key="1">
    <source>
        <dbReference type="SAM" id="MobiDB-lite"/>
    </source>
</evidence>
<dbReference type="RefSeq" id="WP_060846902.1">
    <property type="nucleotide sequence ID" value="NZ_AP014704.1"/>
</dbReference>
<proteinExistence type="predicted"/>
<dbReference type="PATRIC" id="fig|270351.10.peg.2263"/>
<dbReference type="Proteomes" id="UP000061432">
    <property type="component" value="Chromosome"/>
</dbReference>
<dbReference type="KEGG" id="maqu:Maq22A_c11735"/>
<accession>A0A0C6FAW5</accession>
<sequence>MFGRRTQARPSGTLTQRHARMNRDGADQDTCLISLGDQPVSLLVRLQPVTAAPEHRHKWRVAETYGPCRGLARAPLFDTPDAVIDWIAHRLPDPTPRPWLDAHLLP</sequence>
<evidence type="ECO:0000313" key="3">
    <source>
        <dbReference type="Proteomes" id="UP000061432"/>
    </source>
</evidence>
<name>A0A0C6FAW5_9HYPH</name>
<reference evidence="2 3" key="1">
    <citation type="journal article" date="2015" name="Genome Announc.">
        <title>Complete Genome Sequence of Methylobacterium aquaticum Strain 22A, Isolated from Racomitrium japonicum Moss.</title>
        <authorList>
            <person name="Tani A."/>
            <person name="Ogura Y."/>
            <person name="Hayashi T."/>
            <person name="Kimbara K."/>
        </authorList>
    </citation>
    <scope>NUCLEOTIDE SEQUENCE [LARGE SCALE GENOMIC DNA]</scope>
    <source>
        <strain evidence="2 3">MA-22A</strain>
    </source>
</reference>
<dbReference type="AlphaFoldDB" id="A0A0C6FAW5"/>
<dbReference type="OrthoDB" id="7995875at2"/>
<feature type="region of interest" description="Disordered" evidence="1">
    <location>
        <begin position="1"/>
        <end position="25"/>
    </location>
</feature>